<dbReference type="InterPro" id="IPR022041">
    <property type="entry name" value="Methyltransf_FA"/>
</dbReference>
<sequence>MFSTRDNYNYQWMQAPKRRESIIVEVKVSRSKSLGPIHIALAECKTQPDKVYTITIGDADNTLSHIGRGNRHLGVQLASSETPDILSEDTWKLYWITWSNNIISFGAGSSPFNKTLLKWKMDKKVKVVEIGFASAWGALAGFRVWSFDEKDGTSEILDLDRIKDAVTDSQRGDLTFVGGLAIPRTSKTDGGGLVGALATLTPLLTVGHMEVTEPNDNLRLDVVRVLPETIQTILSFKKQDDSFSEHPMLGSHRVTVSVLEALSKIQLYFNIDPDLIQAVKRWVQLRQEDDGRFTPLDGDVKVIDTNTSKGAVRRNLSAEVFHFENIVEITAETVIALYEIGIETDADSDTLQKAKIFLENSLPNVESPETIAAVAFALVLVRSATAAWAVEKLRNASTTEDGEFGWPNFTPKRDAADWLYESESQNAFGPIPCVATVEQYRASLYALSTFCLIGDLKSAQSVATFLINRSEILDNHYELRYPAVTAFSEYNSMANDQHRELIIALATSGMEFSDTLHFNNQDSFYKVDLPSLPTKVLLYATGAGCATIQGRAFYSTYVVKDKTSLLEIRSGIVEEILPDRSSIEEIEGKLPAIKIETCFKWKGDHPSPVLRLEVILFSGFEVSPNPPQLLNAPQKMAEMQHGSRGNKLWFIFANISTPCPVCVQYNARSTFVISAIRPAYAKVYPVSREDLAADVFFHAKGASALLNSVRSEDMNIWFGAHSGMYERFEVPAACEKKEVATAARNIPGEIQINSKEVKLVSLMEYTINAESELTMSGGTTQKTDPTTEFSNSVQSNLSTTTQPEQSSTIEPVKFYKAKKVVDRKFRKVLIGQVQTGKASTTHIKFDPKISKQISKEKPKLAENISAATKLPKVTSPTPAAEPRTHQTITVSTTKSSKVKDKMPEKKPNRPNVILHVNTEQIHQIPSKLAKAKVESDNNDIDGHAD</sequence>
<dbReference type="InterPro" id="IPR009048">
    <property type="entry name" value="A-macroglobulin_rcpt-bd"/>
</dbReference>
<keyword evidence="2" id="KW-0882">Thioester bond</keyword>
<feature type="non-terminal residue" evidence="4">
    <location>
        <position position="945"/>
    </location>
</feature>
<feature type="region of interest" description="Disordered" evidence="3">
    <location>
        <begin position="775"/>
        <end position="806"/>
    </location>
</feature>
<feature type="compositionally biased region" description="Basic and acidic residues" evidence="3">
    <location>
        <begin position="931"/>
        <end position="945"/>
    </location>
</feature>
<feature type="compositionally biased region" description="Basic and acidic residues" evidence="3">
    <location>
        <begin position="897"/>
        <end position="907"/>
    </location>
</feature>
<dbReference type="Gene3D" id="2.60.40.690">
    <property type="entry name" value="Alpha-macroglobulin, receptor-binding domain"/>
    <property type="match status" value="1"/>
</dbReference>
<dbReference type="InterPro" id="IPR050473">
    <property type="entry name" value="A2M/Complement_sys"/>
</dbReference>
<dbReference type="AlphaFoldDB" id="N6UDP6"/>
<feature type="region of interest" description="Disordered" evidence="3">
    <location>
        <begin position="872"/>
        <end position="945"/>
    </location>
</feature>
<dbReference type="GO" id="GO:0005615">
    <property type="term" value="C:extracellular space"/>
    <property type="evidence" value="ECO:0007669"/>
    <property type="project" value="InterPro"/>
</dbReference>
<evidence type="ECO:0000256" key="3">
    <source>
        <dbReference type="SAM" id="MobiDB-lite"/>
    </source>
</evidence>
<gene>
    <name evidence="4" type="ORF">YQE_04789</name>
</gene>
<dbReference type="InterPro" id="IPR011626">
    <property type="entry name" value="Alpha-macroglobulin_TED"/>
</dbReference>
<evidence type="ECO:0000256" key="1">
    <source>
        <dbReference type="ARBA" id="ARBA00022729"/>
    </source>
</evidence>
<dbReference type="SUPFAM" id="SSF49410">
    <property type="entry name" value="Alpha-macroglobulin receptor domain"/>
    <property type="match status" value="1"/>
</dbReference>
<dbReference type="PANTHER" id="PTHR11412">
    <property type="entry name" value="MACROGLOBULIN / COMPLEMENT"/>
    <property type="match status" value="1"/>
</dbReference>
<protein>
    <submittedName>
        <fullName evidence="4">Uncharacterized protein</fullName>
    </submittedName>
</protein>
<proteinExistence type="predicted"/>
<dbReference type="Pfam" id="PF12248">
    <property type="entry name" value="Methyltransf_FA"/>
    <property type="match status" value="1"/>
</dbReference>
<keyword evidence="1" id="KW-0732">Signal</keyword>
<evidence type="ECO:0000256" key="2">
    <source>
        <dbReference type="ARBA" id="ARBA00022966"/>
    </source>
</evidence>
<organism evidence="4">
    <name type="scientific">Dendroctonus ponderosae</name>
    <name type="common">Mountain pine beetle</name>
    <dbReference type="NCBI Taxonomy" id="77166"/>
    <lineage>
        <taxon>Eukaryota</taxon>
        <taxon>Metazoa</taxon>
        <taxon>Ecdysozoa</taxon>
        <taxon>Arthropoda</taxon>
        <taxon>Hexapoda</taxon>
        <taxon>Insecta</taxon>
        <taxon>Pterygota</taxon>
        <taxon>Neoptera</taxon>
        <taxon>Endopterygota</taxon>
        <taxon>Coleoptera</taxon>
        <taxon>Polyphaga</taxon>
        <taxon>Cucujiformia</taxon>
        <taxon>Curculionidae</taxon>
        <taxon>Scolytinae</taxon>
        <taxon>Dendroctonus</taxon>
    </lineage>
</organism>
<dbReference type="InterPro" id="IPR008930">
    <property type="entry name" value="Terpenoid_cyclase/PrenylTrfase"/>
</dbReference>
<dbReference type="SUPFAM" id="SSF48239">
    <property type="entry name" value="Terpenoid cyclases/Protein prenyltransferases"/>
    <property type="match status" value="1"/>
</dbReference>
<reference evidence="4" key="1">
    <citation type="journal article" date="2013" name="Genome Biol.">
        <title>Draft genome of the mountain pine beetle, Dendroctonus ponderosae Hopkins, a major forest pest.</title>
        <authorList>
            <person name="Keeling C.I."/>
            <person name="Yuen M.M."/>
            <person name="Liao N.Y."/>
            <person name="Docking T.R."/>
            <person name="Chan S.K."/>
            <person name="Taylor G.A."/>
            <person name="Palmquist D.L."/>
            <person name="Jackman S.D."/>
            <person name="Nguyen A."/>
            <person name="Li M."/>
            <person name="Henderson H."/>
            <person name="Janes J.K."/>
            <person name="Zhao Y."/>
            <person name="Pandoh P."/>
            <person name="Moore R."/>
            <person name="Sperling F.A."/>
            <person name="Huber D.P."/>
            <person name="Birol I."/>
            <person name="Jones S.J."/>
            <person name="Bohlmann J."/>
        </authorList>
    </citation>
    <scope>NUCLEOTIDE SEQUENCE</scope>
</reference>
<dbReference type="Pfam" id="PF07678">
    <property type="entry name" value="TED_complement"/>
    <property type="match status" value="1"/>
</dbReference>
<feature type="non-terminal residue" evidence="4">
    <location>
        <position position="1"/>
    </location>
</feature>
<dbReference type="InterPro" id="IPR036595">
    <property type="entry name" value="A-macroglobulin_rcpt-bd_sf"/>
</dbReference>
<accession>N6UDP6</accession>
<dbReference type="PANTHER" id="PTHR11412:SF136">
    <property type="entry name" value="CD109 ANTIGEN"/>
    <property type="match status" value="1"/>
</dbReference>
<dbReference type="Pfam" id="PF07677">
    <property type="entry name" value="A2M_recep"/>
    <property type="match status" value="1"/>
</dbReference>
<dbReference type="HOGENOM" id="CLU_311151_0_0_1"/>
<name>N6UDP6_DENPD</name>
<dbReference type="Gene3D" id="1.50.10.20">
    <property type="match status" value="1"/>
</dbReference>
<dbReference type="OrthoDB" id="2142040at2759"/>
<evidence type="ECO:0000313" key="4">
    <source>
        <dbReference type="EMBL" id="ENN78751.1"/>
    </source>
</evidence>
<dbReference type="SMART" id="SM01361">
    <property type="entry name" value="A2M_recep"/>
    <property type="match status" value="1"/>
</dbReference>
<dbReference type="EMBL" id="KB740840">
    <property type="protein sequence ID" value="ENN78751.1"/>
    <property type="molecule type" value="Genomic_DNA"/>
</dbReference>